<dbReference type="SUPFAM" id="SSF54523">
    <property type="entry name" value="Pili subunits"/>
    <property type="match status" value="1"/>
</dbReference>
<evidence type="ECO:0000313" key="2">
    <source>
        <dbReference type="EMBL" id="PWK12646.1"/>
    </source>
</evidence>
<dbReference type="PANTHER" id="PTHR30093:SF47">
    <property type="entry name" value="TYPE IV PILUS NON-CORE MINOR PILIN PILE"/>
    <property type="match status" value="1"/>
</dbReference>
<dbReference type="RefSeq" id="WP_320158177.1">
    <property type="nucleotide sequence ID" value="NZ_CAJGZV010000001.1"/>
</dbReference>
<dbReference type="Proteomes" id="UP000245655">
    <property type="component" value="Unassembled WGS sequence"/>
</dbReference>
<keyword evidence="1" id="KW-0472">Membrane</keyword>
<dbReference type="InterPro" id="IPR031982">
    <property type="entry name" value="PilE-like"/>
</dbReference>
<sequence length="172" mass="18489">MRRPFERGFTIIELMIVVMIIGILAAVAVPSYRQYVRKNAQSEAEANMLRLSIELEQWRAKALTYGGFTPSSGWSTTANTVYVPNGSSATTHNYAIRIMHVSSAITPIAVSLSTASPANSWVMVATPRAGSLVENSPMLAYTSQGVKCESKASNIMVAAGSVQNCGLGSKIW</sequence>
<dbReference type="NCBIfam" id="TIGR02532">
    <property type="entry name" value="IV_pilin_GFxxxE"/>
    <property type="match status" value="1"/>
</dbReference>
<name>A0A2V2A2T5_PSYIM</name>
<evidence type="ECO:0000313" key="3">
    <source>
        <dbReference type="Proteomes" id="UP000245655"/>
    </source>
</evidence>
<dbReference type="Gene3D" id="3.30.700.10">
    <property type="entry name" value="Glycoprotein, Type 4 Pilin"/>
    <property type="match status" value="1"/>
</dbReference>
<reference evidence="2 3" key="1">
    <citation type="submission" date="2018-05" db="EMBL/GenBank/DDBJ databases">
        <title>Genomic Encyclopedia of Type Strains, Phase IV (KMG-IV): sequencing the most valuable type-strain genomes for metagenomic binning, comparative biology and taxonomic classification.</title>
        <authorList>
            <person name="Goeker M."/>
        </authorList>
    </citation>
    <scope>NUCLEOTIDE SEQUENCE [LARGE SCALE GENOMIC DNA]</scope>
    <source>
        <strain evidence="2 3">DSM 7229</strain>
    </source>
</reference>
<feature type="transmembrane region" description="Helical" evidence="1">
    <location>
        <begin position="12"/>
        <end position="32"/>
    </location>
</feature>
<organism evidence="2 3">
    <name type="scientific">Psychrobacter immobilis</name>
    <dbReference type="NCBI Taxonomy" id="498"/>
    <lineage>
        <taxon>Bacteria</taxon>
        <taxon>Pseudomonadati</taxon>
        <taxon>Pseudomonadota</taxon>
        <taxon>Gammaproteobacteria</taxon>
        <taxon>Moraxellales</taxon>
        <taxon>Moraxellaceae</taxon>
        <taxon>Psychrobacter</taxon>
    </lineage>
</organism>
<keyword evidence="1" id="KW-1133">Transmembrane helix</keyword>
<dbReference type="Pfam" id="PF07963">
    <property type="entry name" value="N_methyl"/>
    <property type="match status" value="1"/>
</dbReference>
<protein>
    <submittedName>
        <fullName evidence="2">Type IV pilus assembly protein PilE</fullName>
    </submittedName>
</protein>
<proteinExistence type="predicted"/>
<accession>A0A2V2A2T5</accession>
<dbReference type="PANTHER" id="PTHR30093">
    <property type="entry name" value="GENERAL SECRETION PATHWAY PROTEIN G"/>
    <property type="match status" value="1"/>
</dbReference>
<dbReference type="InterPro" id="IPR045584">
    <property type="entry name" value="Pilin-like"/>
</dbReference>
<dbReference type="Pfam" id="PF16732">
    <property type="entry name" value="ComP_DUS"/>
    <property type="match status" value="1"/>
</dbReference>
<dbReference type="AlphaFoldDB" id="A0A2V2A2T5"/>
<keyword evidence="1" id="KW-0812">Transmembrane</keyword>
<dbReference type="GeneID" id="60255300"/>
<evidence type="ECO:0000256" key="1">
    <source>
        <dbReference type="SAM" id="Phobius"/>
    </source>
</evidence>
<dbReference type="GO" id="GO:0043683">
    <property type="term" value="P:type IV pilus assembly"/>
    <property type="evidence" value="ECO:0007669"/>
    <property type="project" value="InterPro"/>
</dbReference>
<gene>
    <name evidence="2" type="ORF">C8D84_107121</name>
</gene>
<keyword evidence="3" id="KW-1185">Reference proteome</keyword>
<dbReference type="InterPro" id="IPR012902">
    <property type="entry name" value="N_methyl_site"/>
</dbReference>
<comment type="caution">
    <text evidence="2">The sequence shown here is derived from an EMBL/GenBank/DDBJ whole genome shotgun (WGS) entry which is preliminary data.</text>
</comment>
<dbReference type="EMBL" id="QGGM01000007">
    <property type="protein sequence ID" value="PWK12646.1"/>
    <property type="molecule type" value="Genomic_DNA"/>
</dbReference>